<evidence type="ECO:0000256" key="2">
    <source>
        <dbReference type="ARBA" id="ARBA00022490"/>
    </source>
</evidence>
<comment type="catalytic activity">
    <reaction evidence="7">
        <text>S-ubiquitinyl-[E2 ubiquitin-conjugating enzyme]-L-cysteine + [acceptor protein]-L-lysine = [E2 ubiquitin-conjugating enzyme]-L-cysteine + N(6)-ubiquitinyl-[acceptor protein]-L-lysine.</text>
        <dbReference type="EC" id="2.3.2.27"/>
    </reaction>
</comment>
<gene>
    <name evidence="13" type="ORF">QQF64_026477</name>
</gene>
<dbReference type="InterPro" id="IPR049342">
    <property type="entry name" value="TRAF1-6_MATH_dom"/>
</dbReference>
<feature type="compositionally biased region" description="Low complexity" evidence="9">
    <location>
        <begin position="357"/>
        <end position="382"/>
    </location>
</feature>
<dbReference type="InterPro" id="IPR013083">
    <property type="entry name" value="Znf_RING/FYVE/PHD"/>
</dbReference>
<evidence type="ECO:0000256" key="9">
    <source>
        <dbReference type="SAM" id="MobiDB-lite"/>
    </source>
</evidence>
<evidence type="ECO:0000259" key="10">
    <source>
        <dbReference type="PROSITE" id="PS50089"/>
    </source>
</evidence>
<feature type="domain" description="TRAF-type" evidence="12">
    <location>
        <begin position="237"/>
        <end position="293"/>
    </location>
</feature>
<feature type="domain" description="TRAF-type" evidence="12">
    <location>
        <begin position="184"/>
        <end position="236"/>
    </location>
</feature>
<feature type="compositionally biased region" description="Basic residues" evidence="9">
    <location>
        <begin position="23"/>
        <end position="32"/>
    </location>
</feature>
<dbReference type="SUPFAM" id="SSF57953">
    <property type="entry name" value="Trimerization domain of TRAF"/>
    <property type="match status" value="1"/>
</dbReference>
<organism evidence="13 14">
    <name type="scientific">Cirrhinus molitorella</name>
    <name type="common">mud carp</name>
    <dbReference type="NCBI Taxonomy" id="172907"/>
    <lineage>
        <taxon>Eukaryota</taxon>
        <taxon>Metazoa</taxon>
        <taxon>Chordata</taxon>
        <taxon>Craniata</taxon>
        <taxon>Vertebrata</taxon>
        <taxon>Euteleostomi</taxon>
        <taxon>Actinopterygii</taxon>
        <taxon>Neopterygii</taxon>
        <taxon>Teleostei</taxon>
        <taxon>Ostariophysi</taxon>
        <taxon>Cypriniformes</taxon>
        <taxon>Cyprinidae</taxon>
        <taxon>Labeoninae</taxon>
        <taxon>Labeonini</taxon>
        <taxon>Cirrhinus</taxon>
    </lineage>
</organism>
<feature type="zinc finger region" description="TRAF-type" evidence="8">
    <location>
        <begin position="184"/>
        <end position="236"/>
    </location>
</feature>
<evidence type="ECO:0000256" key="5">
    <source>
        <dbReference type="ARBA" id="ARBA00022771"/>
    </source>
</evidence>
<dbReference type="Pfam" id="PF21355">
    <property type="entry name" value="TRAF-mep_MATH"/>
    <property type="match status" value="1"/>
</dbReference>
<dbReference type="InterPro" id="IPR008974">
    <property type="entry name" value="TRAF-like"/>
</dbReference>
<keyword evidence="2 7" id="KW-0963">Cytoplasm</keyword>
<dbReference type="Gene3D" id="1.20.5.170">
    <property type="match status" value="1"/>
</dbReference>
<dbReference type="Pfam" id="PF02176">
    <property type="entry name" value="zf-TRAF"/>
    <property type="match status" value="1"/>
</dbReference>
<feature type="region of interest" description="Disordered" evidence="9">
    <location>
        <begin position="1"/>
        <end position="80"/>
    </location>
</feature>
<evidence type="ECO:0000313" key="13">
    <source>
        <dbReference type="EMBL" id="KAL1273663.1"/>
    </source>
</evidence>
<evidence type="ECO:0000256" key="3">
    <source>
        <dbReference type="ARBA" id="ARBA00022723"/>
    </source>
</evidence>
<evidence type="ECO:0000259" key="11">
    <source>
        <dbReference type="PROSITE" id="PS50144"/>
    </source>
</evidence>
<evidence type="ECO:0000259" key="12">
    <source>
        <dbReference type="PROSITE" id="PS50145"/>
    </source>
</evidence>
<feature type="zinc finger region" description="TRAF-type" evidence="8">
    <location>
        <begin position="237"/>
        <end position="293"/>
    </location>
</feature>
<comment type="subcellular location">
    <subcellularLocation>
        <location evidence="1 7">Cytoplasm</location>
    </subcellularLocation>
</comment>
<evidence type="ECO:0000256" key="4">
    <source>
        <dbReference type="ARBA" id="ARBA00022737"/>
    </source>
</evidence>
<keyword evidence="5 8" id="KW-0863">Zinc-finger</keyword>
<comment type="caution">
    <text evidence="13">The sequence shown here is derived from an EMBL/GenBank/DDBJ whole genome shotgun (WGS) entry which is preliminary data.</text>
</comment>
<dbReference type="InterPro" id="IPR001293">
    <property type="entry name" value="Znf_TRAF"/>
</dbReference>
<protein>
    <recommendedName>
        <fullName evidence="7">TNF receptor-associated factor</fullName>
        <ecNumber evidence="7">2.3.2.27</ecNumber>
    </recommendedName>
</protein>
<dbReference type="InterPro" id="IPR027133">
    <property type="entry name" value="TRAF2_RING-HC"/>
</dbReference>
<dbReference type="Gene3D" id="3.30.40.10">
    <property type="entry name" value="Zinc/RING finger domain, C3HC4 (zinc finger)"/>
    <property type="match status" value="3"/>
</dbReference>
<dbReference type="Pfam" id="PF16673">
    <property type="entry name" value="TRAF_BIRC3_bd"/>
    <property type="match status" value="1"/>
</dbReference>
<evidence type="ECO:0000256" key="1">
    <source>
        <dbReference type="ARBA" id="ARBA00004496"/>
    </source>
</evidence>
<dbReference type="PROSITE" id="PS50145">
    <property type="entry name" value="ZF_TRAF"/>
    <property type="match status" value="2"/>
</dbReference>
<feature type="compositionally biased region" description="Basic residues" evidence="9">
    <location>
        <begin position="1"/>
        <end position="11"/>
    </location>
</feature>
<reference evidence="13 14" key="1">
    <citation type="submission" date="2023-09" db="EMBL/GenBank/DDBJ databases">
        <authorList>
            <person name="Wang M."/>
        </authorList>
    </citation>
    <scope>NUCLEOTIDE SEQUENCE [LARGE SCALE GENOMIC DNA]</scope>
    <source>
        <strain evidence="13">GT-2023</strain>
        <tissue evidence="13">Liver</tissue>
    </source>
</reference>
<dbReference type="EC" id="2.3.2.27" evidence="7"/>
<evidence type="ECO:0000256" key="6">
    <source>
        <dbReference type="ARBA" id="ARBA00022833"/>
    </source>
</evidence>
<dbReference type="SMART" id="SM00061">
    <property type="entry name" value="MATH"/>
    <property type="match status" value="1"/>
</dbReference>
<dbReference type="Pfam" id="PF21341">
    <property type="entry name" value="TRAF2_zf"/>
    <property type="match status" value="1"/>
</dbReference>
<dbReference type="EMBL" id="JAYMGO010000005">
    <property type="protein sequence ID" value="KAL1273663.1"/>
    <property type="molecule type" value="Genomic_DNA"/>
</dbReference>
<dbReference type="PROSITE" id="PS50144">
    <property type="entry name" value="MATH"/>
    <property type="match status" value="1"/>
</dbReference>
<feature type="region of interest" description="Disordered" evidence="9">
    <location>
        <begin position="357"/>
        <end position="386"/>
    </location>
</feature>
<name>A0ABR3N9N5_9TELE</name>
<keyword evidence="4" id="KW-0677">Repeat</keyword>
<proteinExistence type="inferred from homology"/>
<dbReference type="PIRSF" id="PIRSF015614">
    <property type="entry name" value="TRAF"/>
    <property type="match status" value="1"/>
</dbReference>
<feature type="domain" description="RING-type" evidence="10">
    <location>
        <begin position="94"/>
        <end position="132"/>
    </location>
</feature>
<dbReference type="PROSITE" id="PS50089">
    <property type="entry name" value="ZF_RING_2"/>
    <property type="match status" value="1"/>
</dbReference>
<dbReference type="SUPFAM" id="SSF57850">
    <property type="entry name" value="RING/U-box"/>
    <property type="match status" value="1"/>
</dbReference>
<keyword evidence="6 7" id="KW-0862">Zinc</keyword>
<feature type="domain" description="MATH" evidence="11">
    <location>
        <begin position="504"/>
        <end position="649"/>
    </location>
</feature>
<dbReference type="Pfam" id="PF00097">
    <property type="entry name" value="zf-C3HC4"/>
    <property type="match status" value="1"/>
</dbReference>
<feature type="compositionally biased region" description="Basic and acidic residues" evidence="9">
    <location>
        <begin position="34"/>
        <end position="45"/>
    </location>
</feature>
<keyword evidence="14" id="KW-1185">Reference proteome</keyword>
<sequence>MMNSRAWRRRPLASTRSSQQCRPPKHSSRAARLRPSEPEQKRANESEISSPCDQEGLEEDMAAQEPSPPSSMENNKPGFPKKILANKLEDKHLCNCCQNILRRPFQAQCGHRFCSYCFNRTVGSGPQKCNACIKEDIFEEPTSILKQGCAFPDNAARREVENLPAVCFNEGCSWKGSIKDYELSHEGKCEFMILPCPLCKELIRLNEQERHNERECPERTLNCKYCKEPFHFKNIKAHDEICPKYPMICEGCAKKKIPREKYVDHIKFCSKFRTPCRYHVVGCDMLVEKEKIHDHERACAHEHLNLLLHYIMGMKVSLEGLQPQSLELAGHKAHELHQALRDLEARVSQLSVIPGPIGPPVQGVPSSSSSASSSSASTSTAAPLPPVPAATLPTSFTPLPSSVGAALELQLHSEKTKVADLGRRCQELEVKAGTFEDVVCVLNREVERFATTMEASNRQHRLDQDKIEALSNKVRQLERQVGVKDLTVAEMEGRLREMSATTFDGVFIWRISDFTKKRQDAIAGRAPAMFSPAFYTSKYGYKMCLRIYLNGDGTGRGTHLSLFFVVMRGMSDALLKWPFNQKVTLMLLDQSNREHIIDAFRPDITSSSFQRPVSEMNIASGCPLFCPLSKLEGKNSYIRDDTIFIKAIVDLTGL</sequence>
<accession>A0ABR3N9N5</accession>
<evidence type="ECO:0000256" key="8">
    <source>
        <dbReference type="PROSITE-ProRule" id="PRU00207"/>
    </source>
</evidence>
<dbReference type="InterPro" id="IPR049441">
    <property type="entry name" value="TRAF2_Znf"/>
</dbReference>
<dbReference type="InterPro" id="IPR032070">
    <property type="entry name" value="TRAF_BIRC3-bd"/>
</dbReference>
<dbReference type="SUPFAM" id="SSF49599">
    <property type="entry name" value="TRAF domain-like"/>
    <property type="match status" value="2"/>
</dbReference>
<evidence type="ECO:0000313" key="14">
    <source>
        <dbReference type="Proteomes" id="UP001558613"/>
    </source>
</evidence>
<evidence type="ECO:0000256" key="7">
    <source>
        <dbReference type="PIRNR" id="PIRNR015614"/>
    </source>
</evidence>
<keyword evidence="3 7" id="KW-0479">Metal-binding</keyword>
<dbReference type="Proteomes" id="UP001558613">
    <property type="component" value="Unassembled WGS sequence"/>
</dbReference>
<dbReference type="InterPro" id="IPR012227">
    <property type="entry name" value="TNF_rcpt-assoc_TRAF_met"/>
</dbReference>
<comment type="similarity">
    <text evidence="7">Belongs to the TNF receptor-associated factor family.</text>
</comment>
<dbReference type="InterPro" id="IPR018957">
    <property type="entry name" value="Znf_C3HC4_RING-type"/>
</dbReference>
<dbReference type="PANTHER" id="PTHR10131">
    <property type="entry name" value="TNF RECEPTOR ASSOCIATED FACTOR"/>
    <property type="match status" value="1"/>
</dbReference>
<dbReference type="Gene3D" id="2.60.210.10">
    <property type="entry name" value="Apoptosis, Tumor Necrosis Factor Receptor Associated Protein 2, Chain A"/>
    <property type="match status" value="1"/>
</dbReference>
<dbReference type="PANTHER" id="PTHR10131:SF21">
    <property type="entry name" value="TNF RECEPTOR-ASSOCIATED FACTOR 2"/>
    <property type="match status" value="1"/>
</dbReference>
<dbReference type="InterPro" id="IPR001841">
    <property type="entry name" value="Znf_RING"/>
</dbReference>
<dbReference type="InterPro" id="IPR002083">
    <property type="entry name" value="MATH/TRAF_dom"/>
</dbReference>
<dbReference type="CDD" id="cd16639">
    <property type="entry name" value="RING-HC_TRAF2"/>
    <property type="match status" value="1"/>
</dbReference>